<dbReference type="GO" id="GO:0006139">
    <property type="term" value="P:nucleobase-containing compound metabolic process"/>
    <property type="evidence" value="ECO:0007669"/>
    <property type="project" value="InterPro"/>
</dbReference>
<evidence type="ECO:0000313" key="6">
    <source>
        <dbReference type="Proteomes" id="UP000801492"/>
    </source>
</evidence>
<evidence type="ECO:0000256" key="4">
    <source>
        <dbReference type="SAM" id="MobiDB-lite"/>
    </source>
</evidence>
<feature type="compositionally biased region" description="Acidic residues" evidence="4">
    <location>
        <begin position="1321"/>
        <end position="1330"/>
    </location>
</feature>
<dbReference type="Gene3D" id="3.40.50.300">
    <property type="entry name" value="P-loop containing nucleotide triphosphate hydrolases"/>
    <property type="match status" value="4"/>
</dbReference>
<dbReference type="PANTHER" id="PTHR23359">
    <property type="entry name" value="NUCLEOTIDE KINASE"/>
    <property type="match status" value="1"/>
</dbReference>
<evidence type="ECO:0000256" key="3">
    <source>
        <dbReference type="ARBA" id="ARBA00022777"/>
    </source>
</evidence>
<evidence type="ECO:0008006" key="7">
    <source>
        <dbReference type="Google" id="ProtNLM"/>
    </source>
</evidence>
<evidence type="ECO:0000256" key="1">
    <source>
        <dbReference type="ARBA" id="ARBA00022679"/>
    </source>
</evidence>
<dbReference type="GO" id="GO:0019205">
    <property type="term" value="F:nucleobase-containing compound kinase activity"/>
    <property type="evidence" value="ECO:0007669"/>
    <property type="project" value="InterPro"/>
</dbReference>
<dbReference type="SUPFAM" id="SSF52540">
    <property type="entry name" value="P-loop containing nucleoside triphosphate hydrolases"/>
    <property type="match status" value="3"/>
</dbReference>
<organism evidence="5 6">
    <name type="scientific">Ignelater luminosus</name>
    <name type="common">Cucubano</name>
    <name type="synonym">Pyrophorus luminosus</name>
    <dbReference type="NCBI Taxonomy" id="2038154"/>
    <lineage>
        <taxon>Eukaryota</taxon>
        <taxon>Metazoa</taxon>
        <taxon>Ecdysozoa</taxon>
        <taxon>Arthropoda</taxon>
        <taxon>Hexapoda</taxon>
        <taxon>Insecta</taxon>
        <taxon>Pterygota</taxon>
        <taxon>Neoptera</taxon>
        <taxon>Endopterygota</taxon>
        <taxon>Coleoptera</taxon>
        <taxon>Polyphaga</taxon>
        <taxon>Elateriformia</taxon>
        <taxon>Elateroidea</taxon>
        <taxon>Elateridae</taxon>
        <taxon>Agrypninae</taxon>
        <taxon>Pyrophorini</taxon>
        <taxon>Ignelater</taxon>
    </lineage>
</organism>
<feature type="region of interest" description="Disordered" evidence="4">
    <location>
        <begin position="1303"/>
        <end position="1339"/>
    </location>
</feature>
<sequence length="2057" mass="237580">MTDFYMRKETSLSDYTCDQTIITKKRYLKHLSRVNYEEDNPPPVSQIVDWYPFTNSYYPYTEDVDAFARVNHLLGSKPSFESLTSIPNFDSIYDEDSYSEKGAQLQYLTSNPISFLILGKPGIGEQELGKLLADYWKCVYIDPETLINEEIEAGTRAGQCIEFNLRSGRAIGTDVIIRLLEKRIKSKSAKHRGFVICGFPLIPNDLYEEDPVSSESAVFNVREIFEEIFDTTIEVGVPPQVKFDVKMSKAEEVPGEQEQGDEVKSEAPPPSEKTVKLPGQDAPLDVGSIMTENICETGDLEKNFEEQINFIFSQFSKPFVVIYITCSNTDVVSKHRDCRFDVISKQVIDLQREHSDKVVYTYFSRVPGANDELPEDFIDVVKNTSITLDSTNPRQLVTLPRDFSSNMVTLLDRYRYSVLPVIERHVLMHDIQYFIKVDGRISPVRMFSAIKTKLRILPLQKVVLPEKLLVPPEPGGEGGPADEPDIDALSFEECFELFRKKSIASPMFKWGWSDWGTKCPVSMKEGGYKDGNPKLAVHFMNKIFFLSDEDAYLKFCRNPRPYLLPPYPKSSCKIFVMGPKCSGKTAVSNCLGYLLRGEVLEYNKLENEFFKVKLAELEDKIRYAALQEGITLLNKMRREEWERKEAERQDKVEIWLLKQQDLLQRTIAYKEYLMEEDENVTIVLEMSSFPVSLSYNKKNRDLLLTGSDTSLASLQSEVDRVKATVEELKKLINFNGLPGFHEIELCEELLADREKLLDYLPPHLLPPATYDVEPATIFDDFVRRYADDAVNNASFSGVELTPDVIAEMLIETIREVEDKNVQQGNNKGGWILDGIPPNEELFDKFQEYFPDDIYLLKDTADYDFLLQRFETKGLNEFRDYRGLFMDLGKPEVAWRSPSLRSTRSYKARVAQTIMGDILDDTYYLAETKVGESESKQEDHLKKHPRRVALEAYKKDLSKFDEDWENIRDFVTRSNVNITEILVTNKSLDDLLKEVVRHMENSVRQVASIFTAEDRVEELEDFGEPDLQGEELGEAEEKEGTEDMFFQNRRFGDTFNYCPVAFHDHWVLWKGKEENAAKFENKLYLMSSEEAMDAFVEDPRRYLLINSPPPTFPPPRICIVGPNGSGKTTITRALCKNLGLYNINYGQLLKKALAPKSSFEIPEILKMGIAGSEGEMVEGYFASDLPLPEEFLNSIVLPPWSQEPIKFFGFVFDGFPKRPSDIEYMTVHYTIPDIIVELTITEGDLHQRLVDKFIEKWQDAMNRKQEIAERKHKEKIAVWKEKRQARYTELMELRKEQRYIGKLKENEEKLTQDKPSRPYLEDLTEAEDEADPSSPRYRSEVSYDSVAQEADDEAVNIILAEEIPEPVFEEPLEESLEEAVQRFAKELEDSYGAEMNFFRIAREECESELIPWITVDAGMSEDKVFAQVMRVVDKYKFCNNSLFERSYDISVELADKLLSNGYYFLSKFGKTCPVQIYENINPVQMFLPLEQKFQLFPVIHRHYIYFLAKKENCDKFKEDPLKYISQKNYNFPLIPLKLAIIGPPKSGKTELAERFKRDLGMKVISRGQAGRYVLRYLEYSELAKNMESVLQYGWELTSEMMIKCVEALSFDGKSITQGFVLDGFPSCIEEVRHLAQLGLVPHLVIDLQAEHADIYEFISTDKGKRGLPVFSKKFIDHRYEEFLKTKIEFREWLDGEYQTLGKIPVKLSKWGIWTAAYELATAVFSEIKHYFKFARCDLALRLGNMQVTPLEFIERQSIFKHYCPCCLHYDNILISGGDPPDRTGLVQFRKFYYYLCHEHIDQFIDDPEQFIEPYNKSKFPTYLPVKVNISNVPDDAYEDGVCIVCYWENIPKRIFRKGNVEHAVTYKEKIYLFDRDSCMNKFMKHPCKYYAKVIHYKGRPYPSLNYNELPILGLLQQYDSKQLLKAIVNTATLRPMIPGLTPSISAAINIGLYLKTNNPRTPAEFLPLYEAAKDLFHERRTDLINYLAQMKRMINPYLYYDEPLRKFIDPLIRPSPPLSELEPDPGTISSAIPTESQESTSTSVGAVEKLLSNFDLDD</sequence>
<dbReference type="Proteomes" id="UP000801492">
    <property type="component" value="Unassembled WGS sequence"/>
</dbReference>
<protein>
    <recommendedName>
        <fullName evidence="7">Adenylate kinase 9</fullName>
    </recommendedName>
</protein>
<reference evidence="5" key="1">
    <citation type="submission" date="2019-08" db="EMBL/GenBank/DDBJ databases">
        <title>The genome of the North American firefly Photinus pyralis.</title>
        <authorList>
            <consortium name="Photinus pyralis genome working group"/>
            <person name="Fallon T.R."/>
            <person name="Sander Lower S.E."/>
            <person name="Weng J.-K."/>
        </authorList>
    </citation>
    <scope>NUCLEOTIDE SEQUENCE</scope>
    <source>
        <strain evidence="5">TRF0915ILg1</strain>
        <tissue evidence="5">Whole body</tissue>
    </source>
</reference>
<dbReference type="OrthoDB" id="424823at2759"/>
<feature type="compositionally biased region" description="Basic and acidic residues" evidence="4">
    <location>
        <begin position="1303"/>
        <end position="1319"/>
    </location>
</feature>
<feature type="region of interest" description="Disordered" evidence="4">
    <location>
        <begin position="2015"/>
        <end position="2043"/>
    </location>
</feature>
<keyword evidence="2" id="KW-0547">Nucleotide-binding</keyword>
<dbReference type="EMBL" id="VTPC01090677">
    <property type="protein sequence ID" value="KAF2881950.1"/>
    <property type="molecule type" value="Genomic_DNA"/>
</dbReference>
<dbReference type="GO" id="GO:0005524">
    <property type="term" value="F:ATP binding"/>
    <property type="evidence" value="ECO:0007669"/>
    <property type="project" value="InterPro"/>
</dbReference>
<feature type="compositionally biased region" description="Polar residues" evidence="4">
    <location>
        <begin position="2026"/>
        <end position="2043"/>
    </location>
</feature>
<proteinExistence type="predicted"/>
<feature type="region of interest" description="Disordered" evidence="4">
    <location>
        <begin position="248"/>
        <end position="282"/>
    </location>
</feature>
<keyword evidence="1" id="KW-0808">Transferase</keyword>
<dbReference type="Pfam" id="PF00406">
    <property type="entry name" value="ADK"/>
    <property type="match status" value="2"/>
</dbReference>
<accession>A0A8K0CDV0</accession>
<comment type="caution">
    <text evidence="5">The sequence shown here is derived from an EMBL/GenBank/DDBJ whole genome shotgun (WGS) entry which is preliminary data.</text>
</comment>
<evidence type="ECO:0000256" key="2">
    <source>
        <dbReference type="ARBA" id="ARBA00022741"/>
    </source>
</evidence>
<keyword evidence="3" id="KW-0418">Kinase</keyword>
<evidence type="ECO:0000313" key="5">
    <source>
        <dbReference type="EMBL" id="KAF2881950.1"/>
    </source>
</evidence>
<name>A0A8K0CDV0_IGNLU</name>
<gene>
    <name evidence="5" type="ORF">ILUMI_24223</name>
</gene>
<dbReference type="InterPro" id="IPR000850">
    <property type="entry name" value="Adenylat/UMP-CMP_kin"/>
</dbReference>
<keyword evidence="6" id="KW-1185">Reference proteome</keyword>
<dbReference type="InterPro" id="IPR027417">
    <property type="entry name" value="P-loop_NTPase"/>
</dbReference>